<proteinExistence type="predicted"/>
<protein>
    <submittedName>
        <fullName evidence="2">VanW family protein</fullName>
    </submittedName>
</protein>
<dbReference type="Proteomes" id="UP001595699">
    <property type="component" value="Unassembled WGS sequence"/>
</dbReference>
<name>A0ABV7YH40_9ACTN</name>
<dbReference type="Pfam" id="PF04294">
    <property type="entry name" value="VanW"/>
    <property type="match status" value="1"/>
</dbReference>
<keyword evidence="3" id="KW-1185">Reference proteome</keyword>
<dbReference type="InterPro" id="IPR022029">
    <property type="entry name" value="YoaR-like_PG-bd"/>
</dbReference>
<evidence type="ECO:0000313" key="3">
    <source>
        <dbReference type="Proteomes" id="UP001595699"/>
    </source>
</evidence>
<sequence length="569" mass="60577">MGAVVLVLAGGYLLLHQYASDHVARGTTVEGIEIGGLTPNAAEQTLAERLGPIAAQPLKVTVEKHSASVDPATAGLRLDVAATVEAAFAGRSSDPISLVRSLFGSREVMPVVDVDQPKLDAAVTKLAAKVDGRAQDGGIAFKDGKVSVTEPKAGVELNRTLAATRLSTSLFVPSREVTLTAGPAEPKVTQASVDEALESFATPAMSGSVRVRVGELAFSVKPEEISPALRMVADSKGKLTPKLDGAKLAAGLKVRLENVEIEPVDASIRLAGGKPEVVPEKLGHTVPPPALASAVLGALPLSGEERIAVVKTVTKQPKLTTAAIQKLGIKEVVGEFTTRYPHAAYRNINLGRAAELINGTILQPGDTFSLNKVVGERTRARGFVDGFVIEGGRLREGVGGGVSQMATTSYNAGFFAGYEDVQHHQHHFYISRYPVGREATVYWPRLDMRFKNDTPYGALVEAVRKKSAPGKRGSVVVRIWSTKYWTVKTETSGRYDLTAPKRIYDDKPGCVAQAGSSGFDVDVKRWVYHNGVEKKDENDHVVYKPENNIICGPAPAPDPSPSPTPPPPD</sequence>
<accession>A0ABV7YH40</accession>
<dbReference type="RefSeq" id="WP_205122387.1">
    <property type="nucleotide sequence ID" value="NZ_JAFBCM010000001.1"/>
</dbReference>
<organism evidence="2 3">
    <name type="scientific">Tenggerimyces flavus</name>
    <dbReference type="NCBI Taxonomy" id="1708749"/>
    <lineage>
        <taxon>Bacteria</taxon>
        <taxon>Bacillati</taxon>
        <taxon>Actinomycetota</taxon>
        <taxon>Actinomycetes</taxon>
        <taxon>Propionibacteriales</taxon>
        <taxon>Nocardioidaceae</taxon>
        <taxon>Tenggerimyces</taxon>
    </lineage>
</organism>
<dbReference type="PANTHER" id="PTHR35788">
    <property type="entry name" value="EXPORTED PROTEIN-RELATED"/>
    <property type="match status" value="1"/>
</dbReference>
<feature type="domain" description="YoaR-like putative peptidoglycan binding" evidence="1">
    <location>
        <begin position="235"/>
        <end position="303"/>
    </location>
</feature>
<evidence type="ECO:0000259" key="1">
    <source>
        <dbReference type="Pfam" id="PF12229"/>
    </source>
</evidence>
<feature type="domain" description="YoaR-like putative peptidoglycan binding" evidence="1">
    <location>
        <begin position="69"/>
        <end position="167"/>
    </location>
</feature>
<evidence type="ECO:0000313" key="2">
    <source>
        <dbReference type="EMBL" id="MFC3764473.1"/>
    </source>
</evidence>
<dbReference type="PANTHER" id="PTHR35788:SF1">
    <property type="entry name" value="EXPORTED PROTEIN"/>
    <property type="match status" value="1"/>
</dbReference>
<comment type="caution">
    <text evidence="2">The sequence shown here is derived from an EMBL/GenBank/DDBJ whole genome shotgun (WGS) entry which is preliminary data.</text>
</comment>
<dbReference type="InterPro" id="IPR052913">
    <property type="entry name" value="Glycopeptide_resist_protein"/>
</dbReference>
<gene>
    <name evidence="2" type="ORF">ACFOUW_26795</name>
</gene>
<dbReference type="Pfam" id="PF12229">
    <property type="entry name" value="PG_binding_4"/>
    <property type="match status" value="2"/>
</dbReference>
<dbReference type="EMBL" id="JBHRZH010000026">
    <property type="protein sequence ID" value="MFC3764473.1"/>
    <property type="molecule type" value="Genomic_DNA"/>
</dbReference>
<dbReference type="InterPro" id="IPR007391">
    <property type="entry name" value="Vancomycin_resist_VanW"/>
</dbReference>
<reference evidence="3" key="1">
    <citation type="journal article" date="2019" name="Int. J. Syst. Evol. Microbiol.">
        <title>The Global Catalogue of Microorganisms (GCM) 10K type strain sequencing project: providing services to taxonomists for standard genome sequencing and annotation.</title>
        <authorList>
            <consortium name="The Broad Institute Genomics Platform"/>
            <consortium name="The Broad Institute Genome Sequencing Center for Infectious Disease"/>
            <person name="Wu L."/>
            <person name="Ma J."/>
        </authorList>
    </citation>
    <scope>NUCLEOTIDE SEQUENCE [LARGE SCALE GENOMIC DNA]</scope>
    <source>
        <strain evidence="3">CGMCC 4.7241</strain>
    </source>
</reference>